<accession>L0GYG4</accession>
<evidence type="ECO:0000256" key="4">
    <source>
        <dbReference type="ARBA" id="ARBA00022840"/>
    </source>
</evidence>
<evidence type="ECO:0000256" key="2">
    <source>
        <dbReference type="ARBA" id="ARBA00022741"/>
    </source>
</evidence>
<dbReference type="AlphaFoldDB" id="L0GYG4"/>
<keyword evidence="1" id="KW-0808">Transferase</keyword>
<dbReference type="InterPro" id="IPR005218">
    <property type="entry name" value="Diacylglycerol/lipid_kinase"/>
</dbReference>
<dbReference type="STRING" id="765912.Thimo_2116"/>
<dbReference type="SMART" id="SM00046">
    <property type="entry name" value="DAGKc"/>
    <property type="match status" value="1"/>
</dbReference>
<dbReference type="NCBIfam" id="TIGR00147">
    <property type="entry name" value="YegS/Rv2252/BmrU family lipid kinase"/>
    <property type="match status" value="1"/>
</dbReference>
<dbReference type="KEGG" id="tmb:Thimo_2116"/>
<keyword evidence="7" id="KW-1185">Reference proteome</keyword>
<dbReference type="InterPro" id="IPR016064">
    <property type="entry name" value="NAD/diacylglycerol_kinase_sf"/>
</dbReference>
<dbReference type="GO" id="GO:0016301">
    <property type="term" value="F:kinase activity"/>
    <property type="evidence" value="ECO:0007669"/>
    <property type="project" value="UniProtKB-KW"/>
</dbReference>
<dbReference type="InterPro" id="IPR050187">
    <property type="entry name" value="Lipid_Phosphate_FormReg"/>
</dbReference>
<dbReference type="PROSITE" id="PS50146">
    <property type="entry name" value="DAGK"/>
    <property type="match status" value="1"/>
</dbReference>
<dbReference type="Proteomes" id="UP000010816">
    <property type="component" value="Chromosome"/>
</dbReference>
<dbReference type="Pfam" id="PF00781">
    <property type="entry name" value="DAGK_cat"/>
    <property type="match status" value="1"/>
</dbReference>
<evidence type="ECO:0000256" key="1">
    <source>
        <dbReference type="ARBA" id="ARBA00022679"/>
    </source>
</evidence>
<gene>
    <name evidence="6" type="ORF">Thimo_2116</name>
</gene>
<feature type="domain" description="DAGKc" evidence="5">
    <location>
        <begin position="1"/>
        <end position="126"/>
    </location>
</feature>
<keyword evidence="3" id="KW-0418">Kinase</keyword>
<dbReference type="SUPFAM" id="SSF111331">
    <property type="entry name" value="NAD kinase/diacylglycerol kinase-like"/>
    <property type="match status" value="1"/>
</dbReference>
<dbReference type="HOGENOM" id="CLU_045532_5_1_6"/>
<dbReference type="Gene3D" id="2.60.200.40">
    <property type="match status" value="1"/>
</dbReference>
<keyword evidence="4" id="KW-0067">ATP-binding</keyword>
<reference evidence="6 7" key="1">
    <citation type="submission" date="2011-09" db="EMBL/GenBank/DDBJ databases">
        <title>Complete sequence of chromosome of Thioflavicoccus mobilis 8321.</title>
        <authorList>
            <consortium name="US DOE Joint Genome Institute"/>
            <person name="Lucas S."/>
            <person name="Han J."/>
            <person name="Lapidus A."/>
            <person name="Cheng J.-F."/>
            <person name="Goodwin L."/>
            <person name="Pitluck S."/>
            <person name="Peters L."/>
            <person name="Ovchinnikova G."/>
            <person name="Lu M."/>
            <person name="Detter J.C."/>
            <person name="Han C."/>
            <person name="Tapia R."/>
            <person name="Land M."/>
            <person name="Hauser L."/>
            <person name="Kyrpides N."/>
            <person name="Ivanova N."/>
            <person name="Pagani I."/>
            <person name="Vogl K."/>
            <person name="Liu Z."/>
            <person name="Imhoff J."/>
            <person name="Thiel V."/>
            <person name="Frigaard N.-U."/>
            <person name="Bryant D."/>
            <person name="Woyke T."/>
        </authorList>
    </citation>
    <scope>NUCLEOTIDE SEQUENCE [LARGE SCALE GENOMIC DNA]</scope>
    <source>
        <strain evidence="6 7">8321</strain>
    </source>
</reference>
<keyword evidence="2" id="KW-0547">Nucleotide-binding</keyword>
<organism evidence="6 7">
    <name type="scientific">Thioflavicoccus mobilis 8321</name>
    <dbReference type="NCBI Taxonomy" id="765912"/>
    <lineage>
        <taxon>Bacteria</taxon>
        <taxon>Pseudomonadati</taxon>
        <taxon>Pseudomonadota</taxon>
        <taxon>Gammaproteobacteria</taxon>
        <taxon>Chromatiales</taxon>
        <taxon>Chromatiaceae</taxon>
        <taxon>Thioflavicoccus</taxon>
    </lineage>
</organism>
<evidence type="ECO:0000256" key="3">
    <source>
        <dbReference type="ARBA" id="ARBA00022777"/>
    </source>
</evidence>
<dbReference type="OrthoDB" id="142078at2"/>
<sequence length="288" mass="30512">MPHRIAFIVNPRAGAGNPPIEPLARLLANEGAAVTTYRTDALRTTADIDQALGRADAAVIGGGDGTVNSMIASILRHAVPLGIIPLGTANDLARTLDIPSDPLEAGRVVLAGRTRRIDVGQANGLHFMNAAGVGLSVAIGERLSQAEKARLGVLAYARHLWRLLGRGEGLRAEIDGDGLRLRGRVVQVTVANGRHYGGGMTVHDGAQIDDATLTVLVVRPQSLLTYARHILAFRSGRFRPDAPVALGRTTRLALRTRPAQSVALDGEIRTTTPVELRVLPQALTVHVP</sequence>
<dbReference type="InterPro" id="IPR017438">
    <property type="entry name" value="ATP-NAD_kinase_N"/>
</dbReference>
<dbReference type="Pfam" id="PF19279">
    <property type="entry name" value="YegS_C"/>
    <property type="match status" value="1"/>
</dbReference>
<dbReference type="Gene3D" id="3.40.50.10330">
    <property type="entry name" value="Probable inorganic polyphosphate/atp-NAD kinase, domain 1"/>
    <property type="match status" value="1"/>
</dbReference>
<dbReference type="InterPro" id="IPR001206">
    <property type="entry name" value="Diacylglycerol_kinase_cat_dom"/>
</dbReference>
<dbReference type="EMBL" id="CP003051">
    <property type="protein sequence ID" value="AGA90867.1"/>
    <property type="molecule type" value="Genomic_DNA"/>
</dbReference>
<dbReference type="GO" id="GO:0005524">
    <property type="term" value="F:ATP binding"/>
    <property type="evidence" value="ECO:0007669"/>
    <property type="project" value="UniProtKB-KW"/>
</dbReference>
<dbReference type="GO" id="GO:0008654">
    <property type="term" value="P:phospholipid biosynthetic process"/>
    <property type="evidence" value="ECO:0007669"/>
    <property type="project" value="InterPro"/>
</dbReference>
<name>L0GYG4_9GAMM</name>
<dbReference type="RefSeq" id="WP_015281007.1">
    <property type="nucleotide sequence ID" value="NC_019940.1"/>
</dbReference>
<proteinExistence type="predicted"/>
<dbReference type="PANTHER" id="PTHR12358">
    <property type="entry name" value="SPHINGOSINE KINASE"/>
    <property type="match status" value="1"/>
</dbReference>
<evidence type="ECO:0000313" key="6">
    <source>
        <dbReference type="EMBL" id="AGA90867.1"/>
    </source>
</evidence>
<dbReference type="eggNOG" id="COG1597">
    <property type="taxonomic scope" value="Bacteria"/>
</dbReference>
<dbReference type="PANTHER" id="PTHR12358:SF54">
    <property type="entry name" value="SPHINGOSINE KINASE RELATED PROTEIN"/>
    <property type="match status" value="1"/>
</dbReference>
<dbReference type="PATRIC" id="fig|765912.4.peg.2070"/>
<evidence type="ECO:0000259" key="5">
    <source>
        <dbReference type="PROSITE" id="PS50146"/>
    </source>
</evidence>
<dbReference type="InterPro" id="IPR045540">
    <property type="entry name" value="YegS/DAGK_C"/>
</dbReference>
<evidence type="ECO:0000313" key="7">
    <source>
        <dbReference type="Proteomes" id="UP000010816"/>
    </source>
</evidence>
<protein>
    <recommendedName>
        <fullName evidence="5">DAGKc domain-containing protein</fullName>
    </recommendedName>
</protein>